<dbReference type="PANTHER" id="PTHR48083:SF13">
    <property type="entry name" value="ACYL-COA DEHYDROGENASE FAMILY MEMBER 11"/>
    <property type="match status" value="1"/>
</dbReference>
<protein>
    <submittedName>
        <fullName evidence="11">Acyl-CoA dehydrogenase</fullName>
    </submittedName>
</protein>
<comment type="subunit">
    <text evidence="3">Homodimer.</text>
</comment>
<dbReference type="Gene3D" id="1.10.540.10">
    <property type="entry name" value="Acyl-CoA dehydrogenase/oxidase, N-terminal domain"/>
    <property type="match status" value="1"/>
</dbReference>
<gene>
    <name evidence="11" type="ORF">EAF64_07175</name>
</gene>
<dbReference type="FunFam" id="2.40.110.10:FF:000002">
    <property type="entry name" value="Acyl-CoA dehydrogenase fadE12"/>
    <property type="match status" value="1"/>
</dbReference>
<comment type="similarity">
    <text evidence="2 7">Belongs to the acyl-CoA dehydrogenase family.</text>
</comment>
<proteinExistence type="inferred from homology"/>
<dbReference type="InterPro" id="IPR009100">
    <property type="entry name" value="AcylCoA_DH/oxidase_NM_dom_sf"/>
</dbReference>
<dbReference type="OrthoDB" id="275197at2157"/>
<evidence type="ECO:0000256" key="7">
    <source>
        <dbReference type="RuleBase" id="RU362125"/>
    </source>
</evidence>
<comment type="cofactor">
    <cofactor evidence="1 7">
        <name>FAD</name>
        <dbReference type="ChEBI" id="CHEBI:57692"/>
    </cofactor>
</comment>
<organism evidence="11 12">
    <name type="scientific">Halorientalis pallida</name>
    <dbReference type="NCBI Taxonomy" id="2479928"/>
    <lineage>
        <taxon>Archaea</taxon>
        <taxon>Methanobacteriati</taxon>
        <taxon>Methanobacteriota</taxon>
        <taxon>Stenosarchaea group</taxon>
        <taxon>Halobacteria</taxon>
        <taxon>Halobacteriales</taxon>
        <taxon>Haloarculaceae</taxon>
        <taxon>Halorientalis</taxon>
    </lineage>
</organism>
<accession>A0A498L2G0</accession>
<evidence type="ECO:0000259" key="8">
    <source>
        <dbReference type="Pfam" id="PF00441"/>
    </source>
</evidence>
<evidence type="ECO:0000259" key="9">
    <source>
        <dbReference type="Pfam" id="PF02770"/>
    </source>
</evidence>
<dbReference type="RefSeq" id="WP_129068297.1">
    <property type="nucleotide sequence ID" value="NZ_RDFA01000002.1"/>
</dbReference>
<feature type="domain" description="Acyl-CoA dehydrogenase/oxidase N-terminal" evidence="10">
    <location>
        <begin position="7"/>
        <end position="124"/>
    </location>
</feature>
<dbReference type="GO" id="GO:0005737">
    <property type="term" value="C:cytoplasm"/>
    <property type="evidence" value="ECO:0007669"/>
    <property type="project" value="TreeGrafter"/>
</dbReference>
<dbReference type="Gene3D" id="1.20.140.10">
    <property type="entry name" value="Butyryl-CoA Dehydrogenase, subunit A, domain 3"/>
    <property type="match status" value="1"/>
</dbReference>
<feature type="domain" description="Acyl-CoA dehydrogenase/oxidase C-terminal" evidence="8">
    <location>
        <begin position="240"/>
        <end position="388"/>
    </location>
</feature>
<sequence length="405" mass="44739">MLTFNDSEAAEELAERAHDLMEEVVLPKERELSGGMSVSDSTIEELREAAREYGVYAPQIDEEYGGMGYDFRDTLPTFEEAGRSTLGQIAMRVDAPDEGNMHLLELHGSELQKEEYLKPLVAGEIASGFSMTEPMQGGGSDPKMLQTTAEKDGDEWVIDGHKWWTSKGIKADVLLVFARTDQEAHPYEGCSVFLVPKDADGVEVVRNIPHVGSDVHGMGHAEIKYNDVRVPEEHLLGEAGKGFQHVQERLGPARLTHCMRYSGMAERALDVTKAYMSERDAFGSKLAEKQHPRMVIAEQETNLAAARSLVRQAADRIADGHEARVEVSMAKVFTANATQEAIDTALQFLGGNGIAKDLPVADFYESVRQFRIVDGADEVHKRTVAREAFEDVPAEELDALTRFDG</sequence>
<dbReference type="GO" id="GO:0050660">
    <property type="term" value="F:flavin adenine dinucleotide binding"/>
    <property type="evidence" value="ECO:0007669"/>
    <property type="project" value="InterPro"/>
</dbReference>
<dbReference type="GO" id="GO:0033539">
    <property type="term" value="P:fatty acid beta-oxidation using acyl-CoA dehydrogenase"/>
    <property type="evidence" value="ECO:0007669"/>
    <property type="project" value="TreeGrafter"/>
</dbReference>
<comment type="caution">
    <text evidence="11">The sequence shown here is derived from an EMBL/GenBank/DDBJ whole genome shotgun (WGS) entry which is preliminary data.</text>
</comment>
<dbReference type="Proteomes" id="UP000289691">
    <property type="component" value="Unassembled WGS sequence"/>
</dbReference>
<keyword evidence="6 7" id="KW-0560">Oxidoreductase</keyword>
<evidence type="ECO:0000313" key="11">
    <source>
        <dbReference type="EMBL" id="RXK50336.1"/>
    </source>
</evidence>
<dbReference type="InterPro" id="IPR009075">
    <property type="entry name" value="AcylCo_DH/oxidase_C"/>
</dbReference>
<name>A0A498L2G0_9EURY</name>
<dbReference type="PIRSF" id="PIRSF016578">
    <property type="entry name" value="HsaA"/>
    <property type="match status" value="1"/>
</dbReference>
<evidence type="ECO:0000256" key="6">
    <source>
        <dbReference type="ARBA" id="ARBA00023002"/>
    </source>
</evidence>
<dbReference type="InterPro" id="IPR037069">
    <property type="entry name" value="AcylCoA_DH/ox_N_sf"/>
</dbReference>
<evidence type="ECO:0000256" key="2">
    <source>
        <dbReference type="ARBA" id="ARBA00009347"/>
    </source>
</evidence>
<dbReference type="InterPro" id="IPR006091">
    <property type="entry name" value="Acyl-CoA_Oxase/DH_mid-dom"/>
</dbReference>
<keyword evidence="12" id="KW-1185">Reference proteome</keyword>
<dbReference type="InterPro" id="IPR050741">
    <property type="entry name" value="Acyl-CoA_dehydrogenase"/>
</dbReference>
<dbReference type="Gene3D" id="2.40.110.10">
    <property type="entry name" value="Butyryl-CoA Dehydrogenase, subunit A, domain 2"/>
    <property type="match status" value="1"/>
</dbReference>
<dbReference type="InterPro" id="IPR013786">
    <property type="entry name" value="AcylCoA_DH/ox_N"/>
</dbReference>
<dbReference type="Pfam" id="PF02771">
    <property type="entry name" value="Acyl-CoA_dh_N"/>
    <property type="match status" value="1"/>
</dbReference>
<dbReference type="SUPFAM" id="SSF47203">
    <property type="entry name" value="Acyl-CoA dehydrogenase C-terminal domain-like"/>
    <property type="match status" value="1"/>
</dbReference>
<keyword evidence="5 7" id="KW-0274">FAD</keyword>
<dbReference type="PANTHER" id="PTHR48083">
    <property type="entry name" value="MEDIUM-CHAIN SPECIFIC ACYL-COA DEHYDROGENASE, MITOCHONDRIAL-RELATED"/>
    <property type="match status" value="1"/>
</dbReference>
<dbReference type="InterPro" id="IPR046373">
    <property type="entry name" value="Acyl-CoA_Oxase/DH_mid-dom_sf"/>
</dbReference>
<dbReference type="GO" id="GO:0003995">
    <property type="term" value="F:acyl-CoA dehydrogenase activity"/>
    <property type="evidence" value="ECO:0007669"/>
    <property type="project" value="TreeGrafter"/>
</dbReference>
<dbReference type="EMBL" id="RDFA01000002">
    <property type="protein sequence ID" value="RXK50336.1"/>
    <property type="molecule type" value="Genomic_DNA"/>
</dbReference>
<feature type="domain" description="Acyl-CoA oxidase/dehydrogenase middle" evidence="9">
    <location>
        <begin position="129"/>
        <end position="223"/>
    </location>
</feature>
<evidence type="ECO:0000256" key="4">
    <source>
        <dbReference type="ARBA" id="ARBA00022630"/>
    </source>
</evidence>
<dbReference type="Pfam" id="PF02770">
    <property type="entry name" value="Acyl-CoA_dh_M"/>
    <property type="match status" value="1"/>
</dbReference>
<keyword evidence="4 7" id="KW-0285">Flavoprotein</keyword>
<reference evidence="11 12" key="1">
    <citation type="submission" date="2019-01" db="EMBL/GenBank/DDBJ databases">
        <title>Halorientalis sp. F13-25 a new haloarchaeum isolated from hypersaline water.</title>
        <authorList>
            <person name="Ana D.-V."/>
            <person name="Cristina S.-P."/>
            <person name="Antonio V."/>
        </authorList>
    </citation>
    <scope>NUCLEOTIDE SEQUENCE [LARGE SCALE GENOMIC DNA]</scope>
    <source>
        <strain evidence="11 12">F13-25</strain>
    </source>
</reference>
<evidence type="ECO:0000256" key="5">
    <source>
        <dbReference type="ARBA" id="ARBA00022827"/>
    </source>
</evidence>
<evidence type="ECO:0000256" key="1">
    <source>
        <dbReference type="ARBA" id="ARBA00001974"/>
    </source>
</evidence>
<dbReference type="AlphaFoldDB" id="A0A498L2G0"/>
<evidence type="ECO:0000259" key="10">
    <source>
        <dbReference type="Pfam" id="PF02771"/>
    </source>
</evidence>
<dbReference type="SUPFAM" id="SSF56645">
    <property type="entry name" value="Acyl-CoA dehydrogenase NM domain-like"/>
    <property type="match status" value="1"/>
</dbReference>
<dbReference type="InterPro" id="IPR036250">
    <property type="entry name" value="AcylCo_DH-like_C"/>
</dbReference>
<evidence type="ECO:0000256" key="3">
    <source>
        <dbReference type="ARBA" id="ARBA00011738"/>
    </source>
</evidence>
<dbReference type="Pfam" id="PF00441">
    <property type="entry name" value="Acyl-CoA_dh_1"/>
    <property type="match status" value="1"/>
</dbReference>
<evidence type="ECO:0000313" key="12">
    <source>
        <dbReference type="Proteomes" id="UP000289691"/>
    </source>
</evidence>